<evidence type="ECO:0000256" key="3">
    <source>
        <dbReference type="ARBA" id="ARBA00022475"/>
    </source>
</evidence>
<comment type="catalytic activity">
    <reaction evidence="13">
        <text>a 1,2-diacyl-sn-glycerol + H2O = a 2-acylglycerol + a fatty acid + H(+)</text>
        <dbReference type="Rhea" id="RHEA:33275"/>
        <dbReference type="ChEBI" id="CHEBI:15377"/>
        <dbReference type="ChEBI" id="CHEBI:15378"/>
        <dbReference type="ChEBI" id="CHEBI:17389"/>
        <dbReference type="ChEBI" id="CHEBI:17815"/>
        <dbReference type="ChEBI" id="CHEBI:28868"/>
        <dbReference type="EC" id="3.1.1.116"/>
    </reaction>
    <physiologicalReaction direction="left-to-right" evidence="13">
        <dbReference type="Rhea" id="RHEA:33276"/>
    </physiologicalReaction>
</comment>
<feature type="transmembrane region" description="Helical" evidence="15">
    <location>
        <begin position="99"/>
        <end position="122"/>
    </location>
</feature>
<keyword evidence="4" id="KW-0597">Phosphoprotein</keyword>
<dbReference type="Pfam" id="PF01764">
    <property type="entry name" value="Lipase_3"/>
    <property type="match status" value="1"/>
</dbReference>
<protein>
    <recommendedName>
        <fullName evidence="14">sn-1-specific diacylglycerol lipase</fullName>
        <ecNumber evidence="14">3.1.1.116</ecNumber>
    </recommendedName>
</protein>
<evidence type="ECO:0000259" key="16">
    <source>
        <dbReference type="Pfam" id="PF01764"/>
    </source>
</evidence>
<gene>
    <name evidence="17" type="ORF">Ae201684_012150</name>
</gene>
<dbReference type="InterPro" id="IPR029058">
    <property type="entry name" value="AB_hydrolase_fold"/>
</dbReference>
<proteinExistence type="predicted"/>
<evidence type="ECO:0000313" key="17">
    <source>
        <dbReference type="EMBL" id="KAF0730450.1"/>
    </source>
</evidence>
<name>A0A6G0WSP1_9STRA</name>
<dbReference type="EC" id="3.1.1.116" evidence="14"/>
<dbReference type="Gene3D" id="3.40.50.1820">
    <property type="entry name" value="alpha/beta hydrolase"/>
    <property type="match status" value="1"/>
</dbReference>
<evidence type="ECO:0000256" key="1">
    <source>
        <dbReference type="ARBA" id="ARBA00001913"/>
    </source>
</evidence>
<dbReference type="InterPro" id="IPR052214">
    <property type="entry name" value="DAG_Lipase-Related"/>
</dbReference>
<keyword evidence="18" id="KW-1185">Reference proteome</keyword>
<accession>A0A6G0WSP1</accession>
<feature type="transmembrane region" description="Helical" evidence="15">
    <location>
        <begin position="18"/>
        <end position="40"/>
    </location>
</feature>
<comment type="caution">
    <text evidence="17">The sequence shown here is derived from an EMBL/GenBank/DDBJ whole genome shotgun (WGS) entry which is preliminary data.</text>
</comment>
<evidence type="ECO:0000256" key="6">
    <source>
        <dbReference type="ARBA" id="ARBA00022723"/>
    </source>
</evidence>
<dbReference type="GO" id="GO:0016042">
    <property type="term" value="P:lipid catabolic process"/>
    <property type="evidence" value="ECO:0007669"/>
    <property type="project" value="UniProtKB-KW"/>
</dbReference>
<dbReference type="VEuPathDB" id="FungiDB:AeMF1_015940"/>
<dbReference type="EMBL" id="VJMJ01000154">
    <property type="protein sequence ID" value="KAF0730450.1"/>
    <property type="molecule type" value="Genomic_DNA"/>
</dbReference>
<comment type="subcellular location">
    <subcellularLocation>
        <location evidence="2">Cell membrane</location>
        <topology evidence="2">Multi-pass membrane protein</topology>
    </subcellularLocation>
</comment>
<evidence type="ECO:0000256" key="2">
    <source>
        <dbReference type="ARBA" id="ARBA00004651"/>
    </source>
</evidence>
<keyword evidence="7" id="KW-0378">Hydrolase</keyword>
<feature type="transmembrane region" description="Helical" evidence="15">
    <location>
        <begin position="134"/>
        <end position="157"/>
    </location>
</feature>
<keyword evidence="11" id="KW-0443">Lipid metabolism</keyword>
<evidence type="ECO:0000256" key="7">
    <source>
        <dbReference type="ARBA" id="ARBA00022801"/>
    </source>
</evidence>
<keyword evidence="5 15" id="KW-0812">Transmembrane</keyword>
<evidence type="ECO:0000256" key="10">
    <source>
        <dbReference type="ARBA" id="ARBA00022989"/>
    </source>
</evidence>
<evidence type="ECO:0000313" key="18">
    <source>
        <dbReference type="Proteomes" id="UP000481153"/>
    </source>
</evidence>
<reference evidence="17 18" key="1">
    <citation type="submission" date="2019-07" db="EMBL/GenBank/DDBJ databases">
        <title>Genomics analysis of Aphanomyces spp. identifies a new class of oomycete effector associated with host adaptation.</title>
        <authorList>
            <person name="Gaulin E."/>
        </authorList>
    </citation>
    <scope>NUCLEOTIDE SEQUENCE [LARGE SCALE GENOMIC DNA]</scope>
    <source>
        <strain evidence="17 18">ATCC 201684</strain>
    </source>
</reference>
<keyword evidence="12 15" id="KW-0472">Membrane</keyword>
<dbReference type="AlphaFoldDB" id="A0A6G0WSP1"/>
<sequence length="709" mass="78861">MPALVLFGRRSRIASDDFFCPALVQLIFQIPFVVICVIFLATSRSCSTMQLHNMSGFAFWYNLLSIPLYIFLIFINVLELHVASQGTIVSHESRVLMKPLLVVHFAWAIVMLAASTVGLVVYYQGMICYPDGNYVLIVALGFLCNVLGMNLFACLVIGGTPVQQRRKVSEDPVSHVDDPENHTLLYGPTDPTLPNSDIYIPHERRWEQNCHRCCACVRCCTCNLFGGSGTQNDAMSVVASVFARFFYGSPDLVFSDIIAGFVLLGAVQYHEKNTAKLSEIRQNANGDVSIAMDKPKEDGASEPKDPLLVASVTELAHFSKYAIGIYGWMLFVWSHPWRGAPQLLLSCIKRRRKYIHGDNWLHLHQSALQIETGLAAHDIIYASFHNNVCKPAFCIVLDHAKKTVVVAIRGTLSLEDCLTDVIAYGVSLNDVAQRYGCEGQGAFAHQGMLQCAVWLMSELTSLRALDMLFDPSTPPLKNPAVNESVPGAYHDYGLTITGHSLGAGTAALLAIMLRPKYPALKCLAFSPPGCLMSPELAKSSSSFITSVVLGKDIIARASLLSFQALRDEVLSLIGRSKVSKASIMRQALSWRHPDELLHPTEQEVAHTAFTTQLVNYRTMLRRIQAHEPIHEMWMPGRIIHLKRTIRSQKRGFCMCCRPGAGILCTPRTHYEYVWSDQTQFLKVYVARTMLDDHFPDKVHAVLQDVAKLG</sequence>
<dbReference type="InterPro" id="IPR002921">
    <property type="entry name" value="Fungal_lipase-type"/>
</dbReference>
<evidence type="ECO:0000256" key="15">
    <source>
        <dbReference type="SAM" id="Phobius"/>
    </source>
</evidence>
<feature type="domain" description="Fungal lipase-type" evidence="16">
    <location>
        <begin position="405"/>
        <end position="559"/>
    </location>
</feature>
<dbReference type="SUPFAM" id="SSF53474">
    <property type="entry name" value="alpha/beta-Hydrolases"/>
    <property type="match status" value="1"/>
</dbReference>
<keyword evidence="9" id="KW-0442">Lipid degradation</keyword>
<keyword evidence="3" id="KW-1003">Cell membrane</keyword>
<keyword evidence="8" id="KW-0106">Calcium</keyword>
<dbReference type="GO" id="GO:0046872">
    <property type="term" value="F:metal ion binding"/>
    <property type="evidence" value="ECO:0007669"/>
    <property type="project" value="UniProtKB-KW"/>
</dbReference>
<keyword evidence="6" id="KW-0479">Metal-binding</keyword>
<evidence type="ECO:0000256" key="4">
    <source>
        <dbReference type="ARBA" id="ARBA00022553"/>
    </source>
</evidence>
<feature type="transmembrane region" description="Helical" evidence="15">
    <location>
        <begin position="60"/>
        <end position="78"/>
    </location>
</feature>
<evidence type="ECO:0000256" key="14">
    <source>
        <dbReference type="ARBA" id="ARBA00026104"/>
    </source>
</evidence>
<organism evidence="17 18">
    <name type="scientific">Aphanomyces euteiches</name>
    <dbReference type="NCBI Taxonomy" id="100861"/>
    <lineage>
        <taxon>Eukaryota</taxon>
        <taxon>Sar</taxon>
        <taxon>Stramenopiles</taxon>
        <taxon>Oomycota</taxon>
        <taxon>Saprolegniomycetes</taxon>
        <taxon>Saprolegniales</taxon>
        <taxon>Verrucalvaceae</taxon>
        <taxon>Aphanomyces</taxon>
    </lineage>
</organism>
<evidence type="ECO:0000256" key="11">
    <source>
        <dbReference type="ARBA" id="ARBA00023098"/>
    </source>
</evidence>
<dbReference type="GO" id="GO:0005886">
    <property type="term" value="C:plasma membrane"/>
    <property type="evidence" value="ECO:0007669"/>
    <property type="project" value="UniProtKB-SubCell"/>
</dbReference>
<dbReference type="Proteomes" id="UP000481153">
    <property type="component" value="Unassembled WGS sequence"/>
</dbReference>
<evidence type="ECO:0000256" key="5">
    <source>
        <dbReference type="ARBA" id="ARBA00022692"/>
    </source>
</evidence>
<dbReference type="PANTHER" id="PTHR45792">
    <property type="entry name" value="DIACYLGLYCEROL LIPASE HOMOLOG-RELATED"/>
    <property type="match status" value="1"/>
</dbReference>
<evidence type="ECO:0000256" key="12">
    <source>
        <dbReference type="ARBA" id="ARBA00023136"/>
    </source>
</evidence>
<evidence type="ECO:0000256" key="13">
    <source>
        <dbReference type="ARBA" id="ARBA00024531"/>
    </source>
</evidence>
<comment type="cofactor">
    <cofactor evidence="1">
        <name>Ca(2+)</name>
        <dbReference type="ChEBI" id="CHEBI:29108"/>
    </cofactor>
</comment>
<dbReference type="CDD" id="cd00519">
    <property type="entry name" value="Lipase_3"/>
    <property type="match status" value="1"/>
</dbReference>
<dbReference type="PANTHER" id="PTHR45792:SF8">
    <property type="entry name" value="DIACYLGLYCEROL LIPASE-ALPHA"/>
    <property type="match status" value="1"/>
</dbReference>
<evidence type="ECO:0000256" key="9">
    <source>
        <dbReference type="ARBA" id="ARBA00022963"/>
    </source>
</evidence>
<evidence type="ECO:0000256" key="8">
    <source>
        <dbReference type="ARBA" id="ARBA00022837"/>
    </source>
</evidence>
<keyword evidence="10 15" id="KW-1133">Transmembrane helix</keyword>
<dbReference type="GO" id="GO:0016298">
    <property type="term" value="F:lipase activity"/>
    <property type="evidence" value="ECO:0007669"/>
    <property type="project" value="TreeGrafter"/>
</dbReference>